<sequence length="1162" mass="132681">MSFTHLHLHTQYSLLDGSGKIKEMVLRAKELGMDSLAITDHGVMYGVIDFYKACLSENIKPIIGCEVYVAPNSRFDREPGASEDRYHHMVLLAENNIGYQNLMKIVSIGFLEGFYYKPRIDKEILSRYSQGIIALSACLGGEIPGYLRRGFYKEAKDAALKYREIFGKDNFFLELQDHGIPEQRTVNQGLIRISNETGIKLVATNDVHYTYAEDADSHDVLLCIQTQKKVTDENRMRYEGGQYYLKSPQEMLEIFPYAKEAVENTYEIAKRCNVTITFGEYKLPVYPVPAPYTSFEYLKHLCKEGMKDRYGTVDEELWERLDYELKTINNMGFVDYFLIVWDFIKYAKDHGIMVGPGRGSAAGSIVAYALKITDIDPIKYNLLFERFLNPERLTMPDIDIDFCFERRQEVIDYVTEKYGKDKVAQIVTFGTMAARAVIRDVGRALDLPYSQVDTVAKMIPNEIGITIEKALKLNPDLSRLYEEDEDIKRLIDMSKRLEGLPRHTSMHAAGVVIGKDSIVEYVPLTRSSDDSITTQFTMVTLEELGLLKMDFLGLRTLTVIQNAVALVNKNTDISDKFDINKIDYNDDKVYELIGSGKTEGIFQLESSGMKSFMKELKPRSLEDVIAGIALYRPGPMDFIPKYIKGKNETGQITYDCPQLEHILAPTYGCIVYQEQVMQIVRDLAGYSYGRSDLVRRAMSKKKEDVMIKERQTFIYGNEEDNIPGCIKNGIPESVANHIFDEMLDFAKYAFNKSHAAAYAVISYQTAYLKRYYPVEFMAALMTSVIDNPAKVSQYIYNCRQMDIDILPPDINEGDAVFTVHKGAIRYSLAAIKGVGRPVIESIVAEREAGGPYTSLKDFASRLSGKEVNKRTVESFIKAGVFSNLHSNRRQLMMSYIQILDQVAEDKKRNLTGQLNLFDFAGEEVKQEFDFNMPNVEEYSKEEILAFEKEVLGIYISGHPLDDYMDSLKKNVTAYSYDFILDEEIGKAKVEDGSFHTLGGMITSKTIKTTRTNSIMAFITLEDMFGTVEVIVFPRDFDRYKHILDIDAKVFIRGRVTTEEDKDAKLICQEIIPFNELPKEIWLRFRNHSDYKKSELELYSILDGYDGNDSVIIYCEAEKIMKRLPKSKNVSAKDELITKLKEVFTENNVRIVEKQLDSVAKIN</sequence>
<dbReference type="GO" id="GO:0005737">
    <property type="term" value="C:cytoplasm"/>
    <property type="evidence" value="ECO:0007669"/>
    <property type="project" value="UniProtKB-SubCell"/>
</dbReference>
<feature type="domain" description="Polymerase/histidinol phosphatase N-terminal" evidence="11">
    <location>
        <begin position="4"/>
        <end position="71"/>
    </location>
</feature>
<proteinExistence type="inferred from homology"/>
<evidence type="ECO:0000256" key="5">
    <source>
        <dbReference type="ARBA" id="ARBA00022679"/>
    </source>
</evidence>
<dbReference type="RefSeq" id="WP_058257366.1">
    <property type="nucleotide sequence ID" value="NZ_DUPS01000012.1"/>
</dbReference>
<dbReference type="Proteomes" id="UP000196053">
    <property type="component" value="Chromosome I"/>
</dbReference>
<comment type="catalytic activity">
    <reaction evidence="10">
        <text>DNA(n) + a 2'-deoxyribonucleoside 5'-triphosphate = DNA(n+1) + diphosphate</text>
        <dbReference type="Rhea" id="RHEA:22508"/>
        <dbReference type="Rhea" id="RHEA-COMP:17339"/>
        <dbReference type="Rhea" id="RHEA-COMP:17340"/>
        <dbReference type="ChEBI" id="CHEBI:33019"/>
        <dbReference type="ChEBI" id="CHEBI:61560"/>
        <dbReference type="ChEBI" id="CHEBI:173112"/>
        <dbReference type="EC" id="2.7.7.7"/>
    </reaction>
</comment>
<evidence type="ECO:0000256" key="10">
    <source>
        <dbReference type="ARBA" id="ARBA00049244"/>
    </source>
</evidence>
<dbReference type="Pfam" id="PF01336">
    <property type="entry name" value="tRNA_anti-codon"/>
    <property type="match status" value="1"/>
</dbReference>
<reference evidence="13" key="1">
    <citation type="submission" date="2015-09" db="EMBL/GenBank/DDBJ databases">
        <authorList>
            <person name="Wibberg D."/>
        </authorList>
    </citation>
    <scope>NUCLEOTIDE SEQUENCE [LARGE SCALE GENOMIC DNA]</scope>
    <source>
        <strain evidence="13">SD1D</strain>
    </source>
</reference>
<keyword evidence="6 12" id="KW-0548">Nucleotidyltransferase</keyword>
<comment type="function">
    <text evidence="9">DNA polymerase III is a complex, multichain enzyme responsible for most of the replicative synthesis in bacteria. This DNA polymerase also exhibits 3' to 5' exonuclease activity. The alpha chain is the DNA polymerase.</text>
</comment>
<dbReference type="GO" id="GO:0003676">
    <property type="term" value="F:nucleic acid binding"/>
    <property type="evidence" value="ECO:0007669"/>
    <property type="project" value="InterPro"/>
</dbReference>
<dbReference type="InterPro" id="IPR029460">
    <property type="entry name" value="DNAPol_HHH"/>
</dbReference>
<dbReference type="GO" id="GO:0008408">
    <property type="term" value="F:3'-5' exonuclease activity"/>
    <property type="evidence" value="ECO:0007669"/>
    <property type="project" value="InterPro"/>
</dbReference>
<dbReference type="Gene3D" id="1.10.10.1600">
    <property type="entry name" value="Bacterial DNA polymerase III alpha subunit, thumb domain"/>
    <property type="match status" value="1"/>
</dbReference>
<organism evidence="12 13">
    <name type="scientific">Herbinix luporum</name>
    <dbReference type="NCBI Taxonomy" id="1679721"/>
    <lineage>
        <taxon>Bacteria</taxon>
        <taxon>Bacillati</taxon>
        <taxon>Bacillota</taxon>
        <taxon>Clostridia</taxon>
        <taxon>Lachnospirales</taxon>
        <taxon>Lachnospiraceae</taxon>
        <taxon>Herbinix</taxon>
    </lineage>
</organism>
<dbReference type="PANTHER" id="PTHR32294">
    <property type="entry name" value="DNA POLYMERASE III SUBUNIT ALPHA"/>
    <property type="match status" value="1"/>
</dbReference>
<evidence type="ECO:0000313" key="12">
    <source>
        <dbReference type="EMBL" id="CUH91944.1"/>
    </source>
</evidence>
<dbReference type="CDD" id="cd04485">
    <property type="entry name" value="DnaE_OBF"/>
    <property type="match status" value="1"/>
</dbReference>
<dbReference type="NCBIfam" id="TIGR00594">
    <property type="entry name" value="polc"/>
    <property type="match status" value="1"/>
</dbReference>
<dbReference type="EMBL" id="LN879430">
    <property type="protein sequence ID" value="CUH91944.1"/>
    <property type="molecule type" value="Genomic_DNA"/>
</dbReference>
<dbReference type="EC" id="2.7.7.7" evidence="3"/>
<name>A0A0K8J3I1_9FIRM</name>
<comment type="subcellular location">
    <subcellularLocation>
        <location evidence="1">Cytoplasm</location>
    </subcellularLocation>
</comment>
<dbReference type="Gene3D" id="3.20.20.140">
    <property type="entry name" value="Metal-dependent hydrolases"/>
    <property type="match status" value="1"/>
</dbReference>
<dbReference type="InterPro" id="IPR040982">
    <property type="entry name" value="DNA_pol3_finger"/>
</dbReference>
<dbReference type="Pfam" id="PF14579">
    <property type="entry name" value="HHH_6"/>
    <property type="match status" value="1"/>
</dbReference>
<dbReference type="Pfam" id="PF02811">
    <property type="entry name" value="PHP"/>
    <property type="match status" value="1"/>
</dbReference>
<dbReference type="PANTHER" id="PTHR32294:SF0">
    <property type="entry name" value="DNA POLYMERASE III SUBUNIT ALPHA"/>
    <property type="match status" value="1"/>
</dbReference>
<dbReference type="SUPFAM" id="SSF160975">
    <property type="entry name" value="AF1531-like"/>
    <property type="match status" value="1"/>
</dbReference>
<keyword evidence="7" id="KW-0235">DNA replication</keyword>
<dbReference type="InterPro" id="IPR004805">
    <property type="entry name" value="DnaE2/DnaE/PolC"/>
</dbReference>
<dbReference type="AlphaFoldDB" id="A0A0K8J3I1"/>
<dbReference type="InterPro" id="IPR004365">
    <property type="entry name" value="NA-bd_OB_tRNA"/>
</dbReference>
<dbReference type="InterPro" id="IPR003141">
    <property type="entry name" value="Pol/His_phosphatase_N"/>
</dbReference>
<evidence type="ECO:0000256" key="3">
    <source>
        <dbReference type="ARBA" id="ARBA00012417"/>
    </source>
</evidence>
<dbReference type="SUPFAM" id="SSF89550">
    <property type="entry name" value="PHP domain-like"/>
    <property type="match status" value="1"/>
</dbReference>
<evidence type="ECO:0000313" key="13">
    <source>
        <dbReference type="Proteomes" id="UP000196053"/>
    </source>
</evidence>
<dbReference type="InterPro" id="IPR011708">
    <property type="entry name" value="DNA_pol3_alpha_NTPase_dom"/>
</dbReference>
<dbReference type="InterPro" id="IPR016195">
    <property type="entry name" value="Pol/histidinol_Pase-like"/>
</dbReference>
<evidence type="ECO:0000256" key="1">
    <source>
        <dbReference type="ARBA" id="ARBA00004496"/>
    </source>
</evidence>
<dbReference type="GO" id="GO:0003887">
    <property type="term" value="F:DNA-directed DNA polymerase activity"/>
    <property type="evidence" value="ECO:0007669"/>
    <property type="project" value="UniProtKB-KW"/>
</dbReference>
<evidence type="ECO:0000256" key="7">
    <source>
        <dbReference type="ARBA" id="ARBA00022705"/>
    </source>
</evidence>
<dbReference type="NCBIfam" id="NF004226">
    <property type="entry name" value="PRK05673.1"/>
    <property type="match status" value="1"/>
</dbReference>
<dbReference type="OrthoDB" id="9803237at2"/>
<evidence type="ECO:0000256" key="9">
    <source>
        <dbReference type="ARBA" id="ARBA00025611"/>
    </source>
</evidence>
<dbReference type="CDD" id="cd12113">
    <property type="entry name" value="PHP_PolIIIA_DnaE3"/>
    <property type="match status" value="1"/>
</dbReference>
<dbReference type="KEGG" id="hsd:SD1D_0391"/>
<accession>A0A0K8J3I1</accession>
<protein>
    <recommendedName>
        <fullName evidence="4">DNA polymerase III subunit alpha</fullName>
        <ecNumber evidence="3">2.7.7.7</ecNumber>
    </recommendedName>
</protein>
<keyword evidence="13" id="KW-1185">Reference proteome</keyword>
<evidence type="ECO:0000256" key="4">
    <source>
        <dbReference type="ARBA" id="ARBA00019114"/>
    </source>
</evidence>
<dbReference type="InterPro" id="IPR004013">
    <property type="entry name" value="PHP_dom"/>
</dbReference>
<evidence type="ECO:0000256" key="2">
    <source>
        <dbReference type="ARBA" id="ARBA00009496"/>
    </source>
</evidence>
<dbReference type="GO" id="GO:0006260">
    <property type="term" value="P:DNA replication"/>
    <property type="evidence" value="ECO:0007669"/>
    <property type="project" value="UniProtKB-KW"/>
</dbReference>
<gene>
    <name evidence="12" type="primary">dnaE</name>
    <name evidence="12" type="ORF">SD1D_0391</name>
</gene>
<keyword evidence="5 12" id="KW-0808">Transferase</keyword>
<dbReference type="InterPro" id="IPR041931">
    <property type="entry name" value="DNA_pol3_alpha_thumb_dom"/>
</dbReference>
<dbReference type="NCBIfam" id="NF005298">
    <property type="entry name" value="PRK06826.1"/>
    <property type="match status" value="1"/>
</dbReference>
<dbReference type="Gene3D" id="1.10.150.870">
    <property type="match status" value="1"/>
</dbReference>
<dbReference type="Pfam" id="PF17657">
    <property type="entry name" value="DNA_pol3_finger"/>
    <property type="match status" value="1"/>
</dbReference>
<dbReference type="SMART" id="SM00481">
    <property type="entry name" value="POLIIIAc"/>
    <property type="match status" value="1"/>
</dbReference>
<evidence type="ECO:0000256" key="8">
    <source>
        <dbReference type="ARBA" id="ARBA00022932"/>
    </source>
</evidence>
<dbReference type="Pfam" id="PF07733">
    <property type="entry name" value="DNA_pol3_alpha"/>
    <property type="match status" value="1"/>
</dbReference>
<evidence type="ECO:0000256" key="6">
    <source>
        <dbReference type="ARBA" id="ARBA00022695"/>
    </source>
</evidence>
<comment type="similarity">
    <text evidence="2">Belongs to the DNA polymerase type-C family. DnaE subfamily.</text>
</comment>
<evidence type="ECO:0000259" key="11">
    <source>
        <dbReference type="SMART" id="SM00481"/>
    </source>
</evidence>
<keyword evidence="8" id="KW-0239">DNA-directed DNA polymerase</keyword>